<sequence>MKTAELKTTSTANHSIRMKQQSFFGKEGEGNFFSANKESASSFFDNNIIQTKLSIGQPDDKYELEADAMADKVVQRLSTENEISNTPIPSAVNVVQAKCNACEEEEKLQRKEEELLENDQDIDRKLSSDSLPEPPGDDEDIQAKSDGIPNADTSSLESRLQASKGKGSPMSRELQSSMGNAFGTDFSGVRIHTGSDAVQMSRELNAQAFTYGNDIYFNQGKYDTNSSSGKHLLAHELTHTIQQNSGLNKSIQRVIIGDTIQMNTLSGIPYRVELHGPYSDSAIAEELYGDPQAPVRHSNENYSIILVDYPRLLDRWKPSFRSGGLTTAQEESEEEIQEQEIPNTDIEDLISSERIVPPSGVDSLMFRNVPLTSDTNRCKAQLLHLYHTHGEAYTALYIDSFARVLGSRYDAQSGRRLSDDEVNLGNQILPLLRSEFESLISLRDRFATVVKNAAVVQLNRNITSLDEWKTYITSQMPAQIYGQAYAVTTRDLYGEVERNPINPTAPFSNRDLFEIWAITESPHLRGVNERVIRQEIGGGCQYCHETNLALQRTYRDQDLGRNRGLNWQAPENIAPDLARFAEQNPSSAPAIQNRSNRNVSAQGVSNTFDTSGIDQNRYPGTHSVVDAINRIRTYIQPLGPDGYGVLTSEQILSAQTAPELVSSVIQKIEERQAKYRLLIEKIQDGDIEYTKLGEILNRLFPLAIPEVKLMITADRIHETRFQENLSIGLLIASIASLLLSIFPPTAPLGVAMGMGLAAYGVYEGYNTMMEGYNYSLGQYSGTFTTEQEEAASRLMVMGVVSMVISAFDFGSSAVSIGRIGLATLTRAGRTATLVSRVAGASDNIAFEISGLTSQRARVIIRDLAGDIIADTTLDFILEEAVNSLTAPNSNNEEDPLFSEEHPDVIYISGRADIPLNDMSEFTFGEEAFIQRTPESDAYEEAVRQAMRRGSFHERFGWPPEGITHVIQGKYHGRSGWGFDAIGIYHHPNGNISIYIVEVKGGLDPSLGRTNAGTQVGRGWIMAKIEGILSSLEEGSTDAVGRRTYRQLVRSMGIEHLSEADAKAFIRRKFREIPDSHIGVVVRQHADLGPRRTRADGSVRGRGMGSQVGGLSSSGTRVRVRRH</sequence>
<gene>
    <name evidence="3" type="ORF">GWK08_01320</name>
</gene>
<proteinExistence type="predicted"/>
<dbReference type="InterPro" id="IPR025295">
    <property type="entry name" value="eCIS_core_dom"/>
</dbReference>
<feature type="compositionally biased region" description="Polar residues" evidence="1">
    <location>
        <begin position="151"/>
        <end position="161"/>
    </location>
</feature>
<reference evidence="3 4" key="1">
    <citation type="submission" date="2020-01" db="EMBL/GenBank/DDBJ databases">
        <title>Leptobacterium flavescens.</title>
        <authorList>
            <person name="Wang G."/>
        </authorList>
    </citation>
    <scope>NUCLEOTIDE SEQUENCE [LARGE SCALE GENOMIC DNA]</scope>
    <source>
        <strain evidence="3 4">KCTC 22160</strain>
    </source>
</reference>
<dbReference type="EMBL" id="JAABOO010000001">
    <property type="protein sequence ID" value="NER12068.1"/>
    <property type="molecule type" value="Genomic_DNA"/>
</dbReference>
<evidence type="ECO:0000256" key="1">
    <source>
        <dbReference type="SAM" id="MobiDB-lite"/>
    </source>
</evidence>
<feature type="region of interest" description="Disordered" evidence="1">
    <location>
        <begin position="1088"/>
        <end position="1122"/>
    </location>
</feature>
<name>A0A6P0UJG4_9FLAO</name>
<comment type="caution">
    <text evidence="3">The sequence shown here is derived from an EMBL/GenBank/DDBJ whole genome shotgun (WGS) entry which is preliminary data.</text>
</comment>
<evidence type="ECO:0000259" key="2">
    <source>
        <dbReference type="Pfam" id="PF13699"/>
    </source>
</evidence>
<keyword evidence="4" id="KW-1185">Reference proteome</keyword>
<organism evidence="3 4">
    <name type="scientific">Leptobacterium flavescens</name>
    <dbReference type="NCBI Taxonomy" id="472055"/>
    <lineage>
        <taxon>Bacteria</taxon>
        <taxon>Pseudomonadati</taxon>
        <taxon>Bacteroidota</taxon>
        <taxon>Flavobacteriia</taxon>
        <taxon>Flavobacteriales</taxon>
        <taxon>Flavobacteriaceae</taxon>
        <taxon>Leptobacterium</taxon>
    </lineage>
</organism>
<feature type="domain" description="eCIS core" evidence="2">
    <location>
        <begin position="169"/>
        <end position="246"/>
    </location>
</feature>
<dbReference type="RefSeq" id="WP_163605107.1">
    <property type="nucleotide sequence ID" value="NZ_JAABOO010000001.1"/>
</dbReference>
<evidence type="ECO:0000313" key="4">
    <source>
        <dbReference type="Proteomes" id="UP000468581"/>
    </source>
</evidence>
<dbReference type="AlphaFoldDB" id="A0A6P0UJG4"/>
<dbReference type="Proteomes" id="UP000468581">
    <property type="component" value="Unassembled WGS sequence"/>
</dbReference>
<feature type="compositionally biased region" description="Basic and acidic residues" evidence="1">
    <location>
        <begin position="1088"/>
        <end position="1098"/>
    </location>
</feature>
<protein>
    <submittedName>
        <fullName evidence="3">DUF4157 domain-containing protein</fullName>
    </submittedName>
</protein>
<evidence type="ECO:0000313" key="3">
    <source>
        <dbReference type="EMBL" id="NER12068.1"/>
    </source>
</evidence>
<accession>A0A6P0UJG4</accession>
<feature type="region of interest" description="Disordered" evidence="1">
    <location>
        <begin position="323"/>
        <end position="342"/>
    </location>
</feature>
<dbReference type="Pfam" id="PF13699">
    <property type="entry name" value="eCIS_core"/>
    <property type="match status" value="1"/>
</dbReference>
<feature type="region of interest" description="Disordered" evidence="1">
    <location>
        <begin position="115"/>
        <end position="177"/>
    </location>
</feature>